<dbReference type="AlphaFoldDB" id="A0A345JP91"/>
<evidence type="ECO:0000313" key="2">
    <source>
        <dbReference type="Proteomes" id="UP000253862"/>
    </source>
</evidence>
<keyword evidence="2" id="KW-1185">Reference proteome</keyword>
<accession>A0A345JP91</accession>
<organism evidence="1 2">
    <name type="scientific">Francisella opportunistica</name>
    <dbReference type="NCBI Taxonomy" id="2016517"/>
    <lineage>
        <taxon>Bacteria</taxon>
        <taxon>Pseudomonadati</taxon>
        <taxon>Pseudomonadota</taxon>
        <taxon>Gammaproteobacteria</taxon>
        <taxon>Thiotrichales</taxon>
        <taxon>Francisellaceae</taxon>
        <taxon>Francisella</taxon>
    </lineage>
</organism>
<dbReference type="Proteomes" id="UP000253862">
    <property type="component" value="Chromosome"/>
</dbReference>
<gene>
    <name evidence="1" type="ORF">CGC43_00295</name>
</gene>
<proteinExistence type="predicted"/>
<sequence length="81" mass="9410">MLVSSNLSIPIGYEIVKKDQSYFDKNPEKPYFCSLIAFCKLEMLKIKTSLNYFALKYKLIVKTNAIALKEVRKIKNQINFA</sequence>
<name>A0A345JP91_9GAMM</name>
<dbReference type="OrthoDB" id="6112254at2"/>
<dbReference type="EMBL" id="CP022375">
    <property type="protein sequence ID" value="AXH29137.1"/>
    <property type="molecule type" value="Genomic_DNA"/>
</dbReference>
<protein>
    <submittedName>
        <fullName evidence="1">Uncharacterized protein</fullName>
    </submittedName>
</protein>
<evidence type="ECO:0000313" key="1">
    <source>
        <dbReference type="EMBL" id="AXH29137.1"/>
    </source>
</evidence>
<reference evidence="1 2" key="1">
    <citation type="submission" date="2017-07" db="EMBL/GenBank/DDBJ databases">
        <title>Complete genome sequences and comparative analysis of the novel pathogen Francisella opportunistica.</title>
        <authorList>
            <person name="Dietrich E.A."/>
            <person name="Kingry L.C."/>
            <person name="Petersen J.M."/>
        </authorList>
    </citation>
    <scope>NUCLEOTIDE SEQUENCE [LARGE SCALE GENOMIC DNA]</scope>
    <source>
        <strain evidence="1 2">14-2155</strain>
    </source>
</reference>
<dbReference type="KEGG" id="foo:CGC45_00295"/>